<dbReference type="Gene3D" id="3.10.450.130">
    <property type="entry name" value="folded 79 residue fragment of lin0334 like domains"/>
    <property type="match status" value="1"/>
</dbReference>
<sequence length="106" mass="11916">MKENDEAKSPTKQEQELITANKEDIELLLRHDFNDIDQVTLTDVEKTPMGYFINGYANGDKELSFSASITNEKFDGSLGLSDKFDSLLKADAGKSLSEIKKERNIK</sequence>
<dbReference type="Pfam" id="PF07252">
    <property type="entry name" value="DUF1433"/>
    <property type="match status" value="1"/>
</dbReference>
<reference evidence="1 2" key="1">
    <citation type="submission" date="2020-08" db="EMBL/GenBank/DDBJ databases">
        <title>Listeria ohnekaius sp. nov. and Listeria portnoyii sp. nov. isolated from non-agricultural and natural environments.</title>
        <authorList>
            <person name="Weller D."/>
            <person name="Belias A.M."/>
            <person name="Liao J."/>
            <person name="Guo S."/>
            <person name="Orsi R.H."/>
            <person name="Wiedmann M."/>
        </authorList>
    </citation>
    <scope>NUCLEOTIDE SEQUENCE [LARGE SCALE GENOMIC DNA]</scope>
    <source>
        <strain evidence="1 2">FSL W9-0585</strain>
    </source>
</reference>
<dbReference type="RefSeq" id="WP_181675678.1">
    <property type="nucleotide sequence ID" value="NZ_JABJVM010000003.1"/>
</dbReference>
<gene>
    <name evidence="1" type="ORF">HPK16_03740</name>
</gene>
<dbReference type="InterPro" id="IPR009881">
    <property type="entry name" value="DUF1433"/>
</dbReference>
<organism evidence="1 2">
    <name type="scientific">Listeria rustica</name>
    <dbReference type="NCBI Taxonomy" id="2713503"/>
    <lineage>
        <taxon>Bacteria</taxon>
        <taxon>Bacillati</taxon>
        <taxon>Bacillota</taxon>
        <taxon>Bacilli</taxon>
        <taxon>Bacillales</taxon>
        <taxon>Listeriaceae</taxon>
        <taxon>Listeria</taxon>
    </lineage>
</organism>
<dbReference type="AlphaFoldDB" id="A0A7W1T4P1"/>
<comment type="caution">
    <text evidence="1">The sequence shown here is derived from an EMBL/GenBank/DDBJ whole genome shotgun (WGS) entry which is preliminary data.</text>
</comment>
<dbReference type="Proteomes" id="UP000548787">
    <property type="component" value="Unassembled WGS sequence"/>
</dbReference>
<evidence type="ECO:0000313" key="1">
    <source>
        <dbReference type="EMBL" id="MBA3925447.1"/>
    </source>
</evidence>
<accession>A0A7W1T4P1</accession>
<proteinExistence type="predicted"/>
<keyword evidence="2" id="KW-1185">Reference proteome</keyword>
<protein>
    <submittedName>
        <fullName evidence="1">DUF1433 domain-containing protein</fullName>
    </submittedName>
</protein>
<name>A0A7W1T4P1_9LIST</name>
<dbReference type="EMBL" id="JABJVM010000003">
    <property type="protein sequence ID" value="MBA3925447.1"/>
    <property type="molecule type" value="Genomic_DNA"/>
</dbReference>
<evidence type="ECO:0000313" key="2">
    <source>
        <dbReference type="Proteomes" id="UP000548787"/>
    </source>
</evidence>